<protein>
    <submittedName>
        <fullName evidence="1">Uncharacterized protein</fullName>
    </submittedName>
</protein>
<dbReference type="AlphaFoldDB" id="A0AAN9L753"/>
<dbReference type="EMBL" id="JAYMYQ010000005">
    <property type="protein sequence ID" value="KAK7330041.1"/>
    <property type="molecule type" value="Genomic_DNA"/>
</dbReference>
<keyword evidence="2" id="KW-1185">Reference proteome</keyword>
<accession>A0AAN9L753</accession>
<sequence>MKAHIFMRREIETARVAHCFALQLLTPYAPNCFVCLYNHSIHFLFHHIISYHHFRFFGSVGFLSLSLQMLHS</sequence>
<name>A0AAN9L753_CANGL</name>
<organism evidence="1 2">
    <name type="scientific">Canavalia gladiata</name>
    <name type="common">Sword bean</name>
    <name type="synonym">Dolichos gladiatus</name>
    <dbReference type="NCBI Taxonomy" id="3824"/>
    <lineage>
        <taxon>Eukaryota</taxon>
        <taxon>Viridiplantae</taxon>
        <taxon>Streptophyta</taxon>
        <taxon>Embryophyta</taxon>
        <taxon>Tracheophyta</taxon>
        <taxon>Spermatophyta</taxon>
        <taxon>Magnoliopsida</taxon>
        <taxon>eudicotyledons</taxon>
        <taxon>Gunneridae</taxon>
        <taxon>Pentapetalae</taxon>
        <taxon>rosids</taxon>
        <taxon>fabids</taxon>
        <taxon>Fabales</taxon>
        <taxon>Fabaceae</taxon>
        <taxon>Papilionoideae</taxon>
        <taxon>50 kb inversion clade</taxon>
        <taxon>NPAAA clade</taxon>
        <taxon>indigoferoid/millettioid clade</taxon>
        <taxon>Phaseoleae</taxon>
        <taxon>Canavalia</taxon>
    </lineage>
</organism>
<reference evidence="1 2" key="1">
    <citation type="submission" date="2024-01" db="EMBL/GenBank/DDBJ databases">
        <title>The genomes of 5 underutilized Papilionoideae crops provide insights into root nodulation and disease resistanc.</title>
        <authorList>
            <person name="Jiang F."/>
        </authorList>
    </citation>
    <scope>NUCLEOTIDE SEQUENCE [LARGE SCALE GENOMIC DNA]</scope>
    <source>
        <strain evidence="1">LVBAO_FW01</strain>
        <tissue evidence="1">Leaves</tissue>
    </source>
</reference>
<proteinExistence type="predicted"/>
<evidence type="ECO:0000313" key="2">
    <source>
        <dbReference type="Proteomes" id="UP001367508"/>
    </source>
</evidence>
<evidence type="ECO:0000313" key="1">
    <source>
        <dbReference type="EMBL" id="KAK7330041.1"/>
    </source>
</evidence>
<gene>
    <name evidence="1" type="ORF">VNO77_24226</name>
</gene>
<dbReference type="Proteomes" id="UP001367508">
    <property type="component" value="Unassembled WGS sequence"/>
</dbReference>
<comment type="caution">
    <text evidence="1">The sequence shown here is derived from an EMBL/GenBank/DDBJ whole genome shotgun (WGS) entry which is preliminary data.</text>
</comment>